<feature type="compositionally biased region" description="Basic and acidic residues" evidence="2">
    <location>
        <begin position="77"/>
        <end position="88"/>
    </location>
</feature>
<sequence length="121" mass="13447">PFPPFPQVTHLVIRRPQSFRFQPGDFVFLNVPAVAAHEWHPFSISSAPEQPGTLWLHVRARGQWTSRLYEFFRRLEPSGSGRSRERRSQGGSVATGGDGSVELTSFRGAGAAFPDKDPEQG</sequence>
<gene>
    <name evidence="4" type="primary">Nox5</name>
    <name evidence="4" type="ORF">DASBRO_R16115</name>
</gene>
<dbReference type="GO" id="GO:0006952">
    <property type="term" value="P:defense response"/>
    <property type="evidence" value="ECO:0007669"/>
    <property type="project" value="TreeGrafter"/>
</dbReference>
<dbReference type="InterPro" id="IPR017927">
    <property type="entry name" value="FAD-bd_FR_type"/>
</dbReference>
<dbReference type="PANTHER" id="PTHR11972:SF58">
    <property type="entry name" value="NADPH OXIDASE 5"/>
    <property type="match status" value="1"/>
</dbReference>
<dbReference type="PROSITE" id="PS51384">
    <property type="entry name" value="FAD_FR"/>
    <property type="match status" value="1"/>
</dbReference>
<comment type="caution">
    <text evidence="4">The sequence shown here is derived from an EMBL/GenBank/DDBJ whole genome shotgun (WGS) entry which is preliminary data.</text>
</comment>
<dbReference type="Pfam" id="PF08022">
    <property type="entry name" value="FAD_binding_8"/>
    <property type="match status" value="1"/>
</dbReference>
<organism evidence="4 5">
    <name type="scientific">Dasyornis broadbenti</name>
    <name type="common">rufous bristle-bird</name>
    <dbReference type="NCBI Taxonomy" id="243059"/>
    <lineage>
        <taxon>Eukaryota</taxon>
        <taxon>Metazoa</taxon>
        <taxon>Chordata</taxon>
        <taxon>Craniata</taxon>
        <taxon>Vertebrata</taxon>
        <taxon>Euteleostomi</taxon>
        <taxon>Archelosauria</taxon>
        <taxon>Archosauria</taxon>
        <taxon>Dinosauria</taxon>
        <taxon>Saurischia</taxon>
        <taxon>Theropoda</taxon>
        <taxon>Coelurosauria</taxon>
        <taxon>Aves</taxon>
        <taxon>Neognathae</taxon>
        <taxon>Neoaves</taxon>
        <taxon>Telluraves</taxon>
        <taxon>Australaves</taxon>
        <taxon>Passeriformes</taxon>
        <taxon>Meliphagoidea</taxon>
        <taxon>Dasyornithidae</taxon>
        <taxon>Dasyornis</taxon>
    </lineage>
</organism>
<dbReference type="PANTHER" id="PTHR11972">
    <property type="entry name" value="NADPH OXIDASE"/>
    <property type="match status" value="1"/>
</dbReference>
<proteinExistence type="predicted"/>
<feature type="region of interest" description="Disordered" evidence="2">
    <location>
        <begin position="77"/>
        <end position="121"/>
    </location>
</feature>
<dbReference type="GO" id="GO:0016175">
    <property type="term" value="F:superoxide-generating NAD(P)H oxidase activity"/>
    <property type="evidence" value="ECO:0007669"/>
    <property type="project" value="TreeGrafter"/>
</dbReference>
<name>A0A7K6HIB9_9PASS</name>
<keyword evidence="5" id="KW-1185">Reference proteome</keyword>
<evidence type="ECO:0000256" key="1">
    <source>
        <dbReference type="ARBA" id="ARBA00023002"/>
    </source>
</evidence>
<accession>A0A7K6HIB9</accession>
<dbReference type="InterPro" id="IPR050369">
    <property type="entry name" value="RBOH/FRE"/>
</dbReference>
<dbReference type="Gene3D" id="2.40.30.10">
    <property type="entry name" value="Translation factors"/>
    <property type="match status" value="1"/>
</dbReference>
<reference evidence="4 5" key="1">
    <citation type="submission" date="2019-09" db="EMBL/GenBank/DDBJ databases">
        <title>Bird 10,000 Genomes (B10K) Project - Family phase.</title>
        <authorList>
            <person name="Zhang G."/>
        </authorList>
    </citation>
    <scope>NUCLEOTIDE SEQUENCE [LARGE SCALE GENOMIC DNA]</scope>
    <source>
        <strain evidence="4">B10K-DU-029-49</strain>
        <tissue evidence="4">Liver</tissue>
    </source>
</reference>
<feature type="domain" description="FAD-binding FR-type" evidence="3">
    <location>
        <begin position="1"/>
        <end position="115"/>
    </location>
</feature>
<evidence type="ECO:0000256" key="2">
    <source>
        <dbReference type="SAM" id="MobiDB-lite"/>
    </source>
</evidence>
<dbReference type="Proteomes" id="UP000521322">
    <property type="component" value="Unassembled WGS sequence"/>
</dbReference>
<dbReference type="EMBL" id="VZRN01001182">
    <property type="protein sequence ID" value="NWV75426.1"/>
    <property type="molecule type" value="Genomic_DNA"/>
</dbReference>
<dbReference type="GO" id="GO:0043020">
    <property type="term" value="C:NADPH oxidase complex"/>
    <property type="evidence" value="ECO:0007669"/>
    <property type="project" value="TreeGrafter"/>
</dbReference>
<dbReference type="InterPro" id="IPR013112">
    <property type="entry name" value="FAD-bd_8"/>
</dbReference>
<feature type="non-terminal residue" evidence="4">
    <location>
        <position position="1"/>
    </location>
</feature>
<dbReference type="GO" id="GO:0042554">
    <property type="term" value="P:superoxide anion generation"/>
    <property type="evidence" value="ECO:0007669"/>
    <property type="project" value="TreeGrafter"/>
</dbReference>
<keyword evidence="1" id="KW-0560">Oxidoreductase</keyword>
<dbReference type="CDD" id="cd06186">
    <property type="entry name" value="NOX_Duox_like_FAD_NADP"/>
    <property type="match status" value="1"/>
</dbReference>
<evidence type="ECO:0000313" key="5">
    <source>
        <dbReference type="Proteomes" id="UP000521322"/>
    </source>
</evidence>
<dbReference type="InterPro" id="IPR017938">
    <property type="entry name" value="Riboflavin_synthase-like_b-brl"/>
</dbReference>
<protein>
    <submittedName>
        <fullName evidence="4">NOX5 oxidase</fullName>
    </submittedName>
</protein>
<evidence type="ECO:0000259" key="3">
    <source>
        <dbReference type="PROSITE" id="PS51384"/>
    </source>
</evidence>
<evidence type="ECO:0000313" key="4">
    <source>
        <dbReference type="EMBL" id="NWV75426.1"/>
    </source>
</evidence>
<dbReference type="AlphaFoldDB" id="A0A7K6HIB9"/>
<feature type="non-terminal residue" evidence="4">
    <location>
        <position position="121"/>
    </location>
</feature>
<dbReference type="SUPFAM" id="SSF63380">
    <property type="entry name" value="Riboflavin synthase domain-like"/>
    <property type="match status" value="1"/>
</dbReference>
<dbReference type="FunFam" id="2.40.30.10:FF:000056">
    <property type="entry name" value="NADPH oxidase 5"/>
    <property type="match status" value="1"/>
</dbReference>